<evidence type="ECO:0000313" key="8">
    <source>
        <dbReference type="EMBL" id="QEN03493.1"/>
    </source>
</evidence>
<dbReference type="SUPFAM" id="SSF54534">
    <property type="entry name" value="FKBP-like"/>
    <property type="match status" value="1"/>
</dbReference>
<keyword evidence="3" id="KW-0732">Signal</keyword>
<dbReference type="InterPro" id="IPR050245">
    <property type="entry name" value="PrsA_foldase"/>
</dbReference>
<dbReference type="PANTHER" id="PTHR47245">
    <property type="entry name" value="PEPTIDYLPROLYL ISOMERASE"/>
    <property type="match status" value="1"/>
</dbReference>
<dbReference type="InterPro" id="IPR046357">
    <property type="entry name" value="PPIase_dom_sf"/>
</dbReference>
<dbReference type="EMBL" id="CP035807">
    <property type="protein sequence ID" value="QEN03493.1"/>
    <property type="molecule type" value="Genomic_DNA"/>
</dbReference>
<name>A0A5C1Q604_9SPIO</name>
<gene>
    <name evidence="8" type="ORF">EW093_01825</name>
</gene>
<dbReference type="RefSeq" id="WP_149566751.1">
    <property type="nucleotide sequence ID" value="NZ_CP035807.1"/>
</dbReference>
<dbReference type="KEGG" id="sper:EW093_01825"/>
<dbReference type="InterPro" id="IPR000297">
    <property type="entry name" value="PPIase_PpiC"/>
</dbReference>
<dbReference type="PANTHER" id="PTHR47245:SF1">
    <property type="entry name" value="FOLDASE PROTEIN PRSA"/>
    <property type="match status" value="1"/>
</dbReference>
<dbReference type="Pfam" id="PF00639">
    <property type="entry name" value="Rotamase"/>
    <property type="match status" value="1"/>
</dbReference>
<evidence type="ECO:0000259" key="7">
    <source>
        <dbReference type="PROSITE" id="PS50198"/>
    </source>
</evidence>
<dbReference type="Gene3D" id="3.10.50.40">
    <property type="match status" value="1"/>
</dbReference>
<sequence length="92" mass="10399">MMWRASHILVKDPQLATRILKELKDGEDFKILAKKYSTCPSKKKGGDLGWFGPNAMVQAFENSVRTLTVGKISKPIRTQFGLHIIKKTGQRN</sequence>
<feature type="domain" description="PpiC" evidence="7">
    <location>
        <begin position="1"/>
        <end position="89"/>
    </location>
</feature>
<keyword evidence="4 6" id="KW-0697">Rotamase</keyword>
<organism evidence="8 9">
    <name type="scientific">Thiospirochaeta perfilievii</name>
    <dbReference type="NCBI Taxonomy" id="252967"/>
    <lineage>
        <taxon>Bacteria</taxon>
        <taxon>Pseudomonadati</taxon>
        <taxon>Spirochaetota</taxon>
        <taxon>Spirochaetia</taxon>
        <taxon>Spirochaetales</taxon>
        <taxon>Spirochaetaceae</taxon>
        <taxon>Thiospirochaeta</taxon>
    </lineage>
</organism>
<proteinExistence type="predicted"/>
<evidence type="ECO:0000256" key="2">
    <source>
        <dbReference type="ARBA" id="ARBA00013194"/>
    </source>
</evidence>
<keyword evidence="9" id="KW-1185">Reference proteome</keyword>
<dbReference type="OrthoDB" id="14196at2"/>
<evidence type="ECO:0000256" key="1">
    <source>
        <dbReference type="ARBA" id="ARBA00000971"/>
    </source>
</evidence>
<evidence type="ECO:0000256" key="4">
    <source>
        <dbReference type="ARBA" id="ARBA00023110"/>
    </source>
</evidence>
<dbReference type="EC" id="5.2.1.8" evidence="2"/>
<evidence type="ECO:0000313" key="9">
    <source>
        <dbReference type="Proteomes" id="UP000323824"/>
    </source>
</evidence>
<reference evidence="8 9" key="1">
    <citation type="submission" date="2019-02" db="EMBL/GenBank/DDBJ databases">
        <authorList>
            <person name="Fomenkov A."/>
            <person name="Dubinina G."/>
            <person name="Grabovich M."/>
            <person name="Vincze T."/>
            <person name="Roberts R.J."/>
        </authorList>
    </citation>
    <scope>NUCLEOTIDE SEQUENCE [LARGE SCALE GENOMIC DNA]</scope>
    <source>
        <strain evidence="8 9">P</strain>
    </source>
</reference>
<evidence type="ECO:0000256" key="5">
    <source>
        <dbReference type="ARBA" id="ARBA00023235"/>
    </source>
</evidence>
<accession>A0A5C1Q604</accession>
<reference evidence="8 9" key="2">
    <citation type="submission" date="2019-09" db="EMBL/GenBank/DDBJ databases">
        <title>Complete Genome Sequence and Methylome Analysis of free living Spirochaetas.</title>
        <authorList>
            <person name="Leshcheva N."/>
            <person name="Mikheeva N."/>
        </authorList>
    </citation>
    <scope>NUCLEOTIDE SEQUENCE [LARGE SCALE GENOMIC DNA]</scope>
    <source>
        <strain evidence="8 9">P</strain>
    </source>
</reference>
<evidence type="ECO:0000256" key="6">
    <source>
        <dbReference type="PROSITE-ProRule" id="PRU00278"/>
    </source>
</evidence>
<comment type="catalytic activity">
    <reaction evidence="1">
        <text>[protein]-peptidylproline (omega=180) = [protein]-peptidylproline (omega=0)</text>
        <dbReference type="Rhea" id="RHEA:16237"/>
        <dbReference type="Rhea" id="RHEA-COMP:10747"/>
        <dbReference type="Rhea" id="RHEA-COMP:10748"/>
        <dbReference type="ChEBI" id="CHEBI:83833"/>
        <dbReference type="ChEBI" id="CHEBI:83834"/>
        <dbReference type="EC" id="5.2.1.8"/>
    </reaction>
</comment>
<dbReference type="PROSITE" id="PS50198">
    <property type="entry name" value="PPIC_PPIASE_2"/>
    <property type="match status" value="1"/>
</dbReference>
<dbReference type="Proteomes" id="UP000323824">
    <property type="component" value="Chromosome"/>
</dbReference>
<keyword evidence="5 6" id="KW-0413">Isomerase</keyword>
<evidence type="ECO:0000256" key="3">
    <source>
        <dbReference type="ARBA" id="ARBA00022729"/>
    </source>
</evidence>
<protein>
    <recommendedName>
        <fullName evidence="2">peptidylprolyl isomerase</fullName>
        <ecNumber evidence="2">5.2.1.8</ecNumber>
    </recommendedName>
</protein>
<dbReference type="GO" id="GO:0003755">
    <property type="term" value="F:peptidyl-prolyl cis-trans isomerase activity"/>
    <property type="evidence" value="ECO:0007669"/>
    <property type="project" value="UniProtKB-KW"/>
</dbReference>
<dbReference type="AlphaFoldDB" id="A0A5C1Q604"/>